<dbReference type="AlphaFoldDB" id="U1I253"/>
<evidence type="ECO:0000313" key="9">
    <source>
        <dbReference type="EMBL" id="ERF76039.1"/>
    </source>
</evidence>
<dbReference type="GeneID" id="19236429"/>
<dbReference type="PIRSF" id="PIRSF000941">
    <property type="entry name" value="DUSP12"/>
    <property type="match status" value="1"/>
</dbReference>
<evidence type="ECO:0000256" key="6">
    <source>
        <dbReference type="SAM" id="MobiDB-lite"/>
    </source>
</evidence>
<dbReference type="GO" id="GO:0005634">
    <property type="term" value="C:nucleus"/>
    <property type="evidence" value="ECO:0007669"/>
    <property type="project" value="TreeGrafter"/>
</dbReference>
<evidence type="ECO:0000256" key="4">
    <source>
        <dbReference type="ARBA" id="ARBA00022912"/>
    </source>
</evidence>
<dbReference type="GO" id="GO:0004725">
    <property type="term" value="F:protein tyrosine phosphatase activity"/>
    <property type="evidence" value="ECO:0007669"/>
    <property type="project" value="UniProtKB-EC"/>
</dbReference>
<dbReference type="InterPro" id="IPR000387">
    <property type="entry name" value="Tyr_Pase_dom"/>
</dbReference>
<keyword evidence="4" id="KW-0904">Protein phosphatase</keyword>
<dbReference type="InterPro" id="IPR020422">
    <property type="entry name" value="TYR_PHOSPHATASE_DUAL_dom"/>
</dbReference>
<evidence type="ECO:0000256" key="2">
    <source>
        <dbReference type="ARBA" id="ARBA00013064"/>
    </source>
</evidence>
<dbReference type="HOGENOM" id="CLU_023312_0_2_1"/>
<feature type="region of interest" description="Disordered" evidence="6">
    <location>
        <begin position="264"/>
        <end position="289"/>
    </location>
</feature>
<evidence type="ECO:0000259" key="8">
    <source>
        <dbReference type="PROSITE" id="PS50056"/>
    </source>
</evidence>
<feature type="compositionally biased region" description="Basic and acidic residues" evidence="6">
    <location>
        <begin position="141"/>
        <end position="151"/>
    </location>
</feature>
<dbReference type="InterPro" id="IPR016130">
    <property type="entry name" value="Tyr_Pase_AS"/>
</dbReference>
<dbReference type="RefSeq" id="XP_007786505.1">
    <property type="nucleotide sequence ID" value="XM_007788315.1"/>
</dbReference>
<dbReference type="Proteomes" id="UP000019373">
    <property type="component" value="Unassembled WGS sequence"/>
</dbReference>
<dbReference type="PROSITE" id="PS50054">
    <property type="entry name" value="TYR_PHOSPHATASE_DUAL"/>
    <property type="match status" value="1"/>
</dbReference>
<dbReference type="PROSITE" id="PS50056">
    <property type="entry name" value="TYR_PHOSPHATASE_2"/>
    <property type="match status" value="1"/>
</dbReference>
<dbReference type="Gene3D" id="3.90.190.10">
    <property type="entry name" value="Protein tyrosine phosphatase superfamily"/>
    <property type="match status" value="1"/>
</dbReference>
<evidence type="ECO:0000256" key="1">
    <source>
        <dbReference type="ARBA" id="ARBA00008601"/>
    </source>
</evidence>
<dbReference type="EC" id="3.1.3.48" evidence="2"/>
<dbReference type="OrthoDB" id="2017893at2759"/>
<feature type="domain" description="Tyrosine specific protein phosphatases" evidence="8">
    <location>
        <begin position="76"/>
        <end position="167"/>
    </location>
</feature>
<feature type="region of interest" description="Disordered" evidence="6">
    <location>
        <begin position="126"/>
        <end position="154"/>
    </location>
</feature>
<dbReference type="InterPro" id="IPR029021">
    <property type="entry name" value="Prot-tyrosine_phosphatase-like"/>
</dbReference>
<name>U1I253_ENDPU</name>
<feature type="active site" description="Phosphocysteine intermediate" evidence="5">
    <location>
        <position position="101"/>
    </location>
</feature>
<proteinExistence type="inferred from homology"/>
<reference evidence="10" key="1">
    <citation type="journal article" date="2014" name="BMC Genomics">
        <title>Genome characteristics reveal the impact of lichenization on lichen-forming fungus Endocarpon pusillum Hedwig (Verrucariales, Ascomycota).</title>
        <authorList>
            <person name="Wang Y.-Y."/>
            <person name="Liu B."/>
            <person name="Zhang X.-Y."/>
            <person name="Zhou Q.-M."/>
            <person name="Zhang T."/>
            <person name="Li H."/>
            <person name="Yu Y.-F."/>
            <person name="Zhang X.-L."/>
            <person name="Hao X.-Y."/>
            <person name="Wang M."/>
            <person name="Wang L."/>
            <person name="Wei J.-C."/>
        </authorList>
    </citation>
    <scope>NUCLEOTIDE SEQUENCE [LARGE SCALE GENOMIC DNA]</scope>
    <source>
        <strain evidence="10">Z07020 / HMAS-L-300199</strain>
    </source>
</reference>
<dbReference type="OMA" id="FAWQGMQ"/>
<dbReference type="GO" id="GO:0008138">
    <property type="term" value="F:protein tyrosine/serine/threonine phosphatase activity"/>
    <property type="evidence" value="ECO:0007669"/>
    <property type="project" value="InterPro"/>
</dbReference>
<dbReference type="PANTHER" id="PTHR45848:SF4">
    <property type="entry name" value="DUAL SPECIFICITY PROTEIN PHOSPHATASE 12"/>
    <property type="match status" value="1"/>
</dbReference>
<feature type="domain" description="Tyrosine-protein phosphatase" evidence="7">
    <location>
        <begin position="1"/>
        <end position="188"/>
    </location>
</feature>
<dbReference type="PANTHER" id="PTHR45848">
    <property type="entry name" value="DUAL SPECIFICITY PROTEIN PHOSPHATASE 12 FAMILY MEMBER"/>
    <property type="match status" value="1"/>
</dbReference>
<keyword evidence="3" id="KW-0378">Hydrolase</keyword>
<evidence type="ECO:0000256" key="3">
    <source>
        <dbReference type="ARBA" id="ARBA00022801"/>
    </source>
</evidence>
<dbReference type="EMBL" id="KE720780">
    <property type="protein sequence ID" value="ERF76039.1"/>
    <property type="molecule type" value="Genomic_DNA"/>
</dbReference>
<accession>U1I253</accession>
<dbReference type="InterPro" id="IPR016278">
    <property type="entry name" value="DUSP12"/>
</dbReference>
<dbReference type="SMART" id="SM00195">
    <property type="entry name" value="DSPc"/>
    <property type="match status" value="1"/>
</dbReference>
<protein>
    <recommendedName>
        <fullName evidence="2">protein-tyrosine-phosphatase</fullName>
        <ecNumber evidence="2">3.1.3.48</ecNumber>
    </recommendedName>
</protein>
<dbReference type="SUPFAM" id="SSF52799">
    <property type="entry name" value="(Phosphotyrosine protein) phosphatases II"/>
    <property type="match status" value="1"/>
</dbReference>
<gene>
    <name evidence="9" type="ORF">EPUS_01372</name>
</gene>
<comment type="similarity">
    <text evidence="1">Belongs to the protein-tyrosine phosphatase family. Non-receptor class dual specificity subfamily.</text>
</comment>
<keyword evidence="10" id="KW-1185">Reference proteome</keyword>
<dbReference type="eggNOG" id="KOG1716">
    <property type="taxonomic scope" value="Eukaryota"/>
</dbReference>
<dbReference type="InterPro" id="IPR000340">
    <property type="entry name" value="Dual-sp_phosphatase_cat-dom"/>
</dbReference>
<dbReference type="Pfam" id="PF00782">
    <property type="entry name" value="DSPc"/>
    <property type="match status" value="1"/>
</dbReference>
<sequence length="391" mass="43657">MGDGWEACTQGGSLVMARGITHIISVIDWKFAGDSPLIRGYQHFHIPIEDNDDENLIEWFPKSNAFIERGLNDWQHDFQDPGANASEDGDAGRNSGVLVHCAMGKSRSATVVIAYLLWHSHRQNPSASSALTPQHNPAPKKSRDTTPDKSDTLTPETALALLRESRPIAEPNDGFMEQLHLYHSMGCPDTIDSQPKYQRWLYQKNIQESLAINRAPEVDNIRFEDEHEEENEDAGTSAEKRHLDIKCRKCRRLLAKSSFLVDHQPTSLSSSNQNQRHERQKQKQKQTVMGVDTEKECAHLFLHPLSWMKGNLEKGELDGRLICPNQKCGANVGKFAWQGMQCSCGGWVTPGFGLARGRVDEVAMLTKTAYGASAVAGVRLPPGMRREVGHL</sequence>
<feature type="compositionally biased region" description="Polar residues" evidence="6">
    <location>
        <begin position="126"/>
        <end position="135"/>
    </location>
</feature>
<evidence type="ECO:0000259" key="7">
    <source>
        <dbReference type="PROSITE" id="PS50054"/>
    </source>
</evidence>
<feature type="compositionally biased region" description="Polar residues" evidence="6">
    <location>
        <begin position="264"/>
        <end position="274"/>
    </location>
</feature>
<evidence type="ECO:0000256" key="5">
    <source>
        <dbReference type="PIRSR" id="PIRSR000941-50"/>
    </source>
</evidence>
<organism evidence="9 10">
    <name type="scientific">Endocarpon pusillum (strain Z07020 / HMAS-L-300199)</name>
    <name type="common">Lichen-forming fungus</name>
    <dbReference type="NCBI Taxonomy" id="1263415"/>
    <lineage>
        <taxon>Eukaryota</taxon>
        <taxon>Fungi</taxon>
        <taxon>Dikarya</taxon>
        <taxon>Ascomycota</taxon>
        <taxon>Pezizomycotina</taxon>
        <taxon>Eurotiomycetes</taxon>
        <taxon>Chaetothyriomycetidae</taxon>
        <taxon>Verrucariales</taxon>
        <taxon>Verrucariaceae</taxon>
        <taxon>Endocarpon</taxon>
    </lineage>
</organism>
<evidence type="ECO:0000313" key="10">
    <source>
        <dbReference type="Proteomes" id="UP000019373"/>
    </source>
</evidence>
<dbReference type="PROSITE" id="PS00383">
    <property type="entry name" value="TYR_PHOSPHATASE_1"/>
    <property type="match status" value="1"/>
</dbReference>